<keyword evidence="3" id="KW-1185">Reference proteome</keyword>
<proteinExistence type="predicted"/>
<organism evidence="2 3">
    <name type="scientific">Georgenia alba</name>
    <dbReference type="NCBI Taxonomy" id="2233858"/>
    <lineage>
        <taxon>Bacteria</taxon>
        <taxon>Bacillati</taxon>
        <taxon>Actinomycetota</taxon>
        <taxon>Actinomycetes</taxon>
        <taxon>Micrococcales</taxon>
        <taxon>Bogoriellaceae</taxon>
        <taxon>Georgenia</taxon>
    </lineage>
</organism>
<dbReference type="PANTHER" id="PTHR43201">
    <property type="entry name" value="ACYL-COA SYNTHETASE"/>
    <property type="match status" value="1"/>
</dbReference>
<evidence type="ECO:0000313" key="2">
    <source>
        <dbReference type="EMBL" id="MFC7405107.1"/>
    </source>
</evidence>
<dbReference type="EMBL" id="JBHTCQ010000001">
    <property type="protein sequence ID" value="MFC7405107.1"/>
    <property type="molecule type" value="Genomic_DNA"/>
</dbReference>
<accession>A0ABW2Q8L1</accession>
<dbReference type="InterPro" id="IPR042099">
    <property type="entry name" value="ANL_N_sf"/>
</dbReference>
<protein>
    <submittedName>
        <fullName evidence="2">AMP-binding protein</fullName>
    </submittedName>
</protein>
<reference evidence="3" key="1">
    <citation type="journal article" date="2019" name="Int. J. Syst. Evol. Microbiol.">
        <title>The Global Catalogue of Microorganisms (GCM) 10K type strain sequencing project: providing services to taxonomists for standard genome sequencing and annotation.</title>
        <authorList>
            <consortium name="The Broad Institute Genomics Platform"/>
            <consortium name="The Broad Institute Genome Sequencing Center for Infectious Disease"/>
            <person name="Wu L."/>
            <person name="Ma J."/>
        </authorList>
    </citation>
    <scope>NUCLEOTIDE SEQUENCE [LARGE SCALE GENOMIC DNA]</scope>
    <source>
        <strain evidence="3">JCM 1490</strain>
    </source>
</reference>
<comment type="caution">
    <text evidence="2">The sequence shown here is derived from an EMBL/GenBank/DDBJ whole genome shotgun (WGS) entry which is preliminary data.</text>
</comment>
<dbReference type="Pfam" id="PF00501">
    <property type="entry name" value="AMP-binding"/>
    <property type="match status" value="1"/>
</dbReference>
<feature type="domain" description="AMP-dependent synthetase/ligase" evidence="1">
    <location>
        <begin position="48"/>
        <end position="389"/>
    </location>
</feature>
<evidence type="ECO:0000313" key="3">
    <source>
        <dbReference type="Proteomes" id="UP001596455"/>
    </source>
</evidence>
<gene>
    <name evidence="2" type="ORF">ACFQQL_08290</name>
</gene>
<dbReference type="RefSeq" id="WP_382393135.1">
    <property type="nucleotide sequence ID" value="NZ_JBHTCQ010000001.1"/>
</dbReference>
<dbReference type="Gene3D" id="3.30.300.30">
    <property type="match status" value="1"/>
</dbReference>
<dbReference type="CDD" id="cd04433">
    <property type="entry name" value="AFD_class_I"/>
    <property type="match status" value="1"/>
</dbReference>
<dbReference type="PANTHER" id="PTHR43201:SF32">
    <property type="entry name" value="2-SUCCINYLBENZOATE--COA LIGASE, CHLOROPLASTIC_PEROXISOMAL"/>
    <property type="match status" value="1"/>
</dbReference>
<evidence type="ECO:0000259" key="1">
    <source>
        <dbReference type="Pfam" id="PF00501"/>
    </source>
</evidence>
<sequence>MAALRVPRLLTEAFAVLRAARPRPSDLPALASLLRYSTTFAGAGLVAARRSPSAPVLVDHLGPLDGAGLVRAVDGMVPALARHGGRDGAGRVLVCAGDHRGLVVATLAAGVLGATATLVSPAAGIESLRASARRARPDVVVHDATTADLVAAAGLAGPRLDALTVRPRPAGRRAARWPRPARPGRLLLLTSGTTGPARATARGRVGPHAAVTAVSLLAALGLRRGEPVLIAPPLAHGHGLSALAAAFLVGAPAVLASRGPANGGVDLAALAREHRVGALVAVPAQLARFLDAAGDVREDFPVLRRIATGSAPLPSGLAARTEECFGDVLVDFFGTSETGTATVATAVDLREAPGSVGRPVNGVRIEIVDDDGARVTPGTEGRVVVRSPWRAGDEGAGRVLEGGQGLAGGRLLTGDRGYLDAAGRLFLAGRADDVVVVGGHNVRIGVVRRWLLDQPEVSSAVVRAVPHDSLGEVLVAEVAGGHCDPESLRQRARMALGRAAAPRVVRVVRREADGLE</sequence>
<dbReference type="SUPFAM" id="SSF56801">
    <property type="entry name" value="Acetyl-CoA synthetase-like"/>
    <property type="match status" value="1"/>
</dbReference>
<dbReference type="Proteomes" id="UP001596455">
    <property type="component" value="Unassembled WGS sequence"/>
</dbReference>
<dbReference type="InterPro" id="IPR045851">
    <property type="entry name" value="AMP-bd_C_sf"/>
</dbReference>
<dbReference type="Gene3D" id="3.40.50.12780">
    <property type="entry name" value="N-terminal domain of ligase-like"/>
    <property type="match status" value="1"/>
</dbReference>
<dbReference type="InterPro" id="IPR000873">
    <property type="entry name" value="AMP-dep_synth/lig_dom"/>
</dbReference>
<name>A0ABW2Q8L1_9MICO</name>